<evidence type="ECO:0000256" key="4">
    <source>
        <dbReference type="ARBA" id="ARBA00022989"/>
    </source>
</evidence>
<feature type="transmembrane region" description="Helical" evidence="6">
    <location>
        <begin position="212"/>
        <end position="230"/>
    </location>
</feature>
<sequence>MNKSITRIVAWGIWLVASLFYAYQYILRVMPNIMLDNFIQQFHIDSAVFGQFSGIYYIGYSLMHLPIGIMLDRFGPRKVMTCCILLTVLGLLPIVFAEHWIYPMIGRALIGMGSSAAILGTFKIIRMGFKEEHFTRMLSFAVTIGLIGAIYGGGPVSFLCTVLGYKVVVELFAIFGLLLAAFTYFIIPEINKPSCTTSIIADVKKVVTHRQIIALCLLSGLMVGPLEGFADVWGSAFIREVYGYNRSLASYLPSMIFIGMCFGAPVLSFIAEKTRNYLGVIIGSGFLMMVIFIALISKHMTSETMALGFILVGVCSAYQILAIYKASTYVPEQVAGITTAVANMIIMSFGYAFHTTIGMIINRFGGIKVSSAFIYGLGVIPITLSIAVIGFFILFYQERRRSFLVATA</sequence>
<dbReference type="Pfam" id="PF07690">
    <property type="entry name" value="MFS_1"/>
    <property type="match status" value="1"/>
</dbReference>
<comment type="subcellular location">
    <subcellularLocation>
        <location evidence="1">Cell membrane</location>
        <topology evidence="1">Multi-pass membrane protein</topology>
    </subcellularLocation>
</comment>
<organism evidence="8 9">
    <name type="scientific">Legionella clemsonensis</name>
    <dbReference type="NCBI Taxonomy" id="1867846"/>
    <lineage>
        <taxon>Bacteria</taxon>
        <taxon>Pseudomonadati</taxon>
        <taxon>Pseudomonadota</taxon>
        <taxon>Gammaproteobacteria</taxon>
        <taxon>Legionellales</taxon>
        <taxon>Legionellaceae</taxon>
        <taxon>Legionella</taxon>
    </lineage>
</organism>
<name>A0A222P2S3_9GAMM</name>
<feature type="transmembrane region" description="Helical" evidence="6">
    <location>
        <begin position="336"/>
        <end position="361"/>
    </location>
</feature>
<feature type="transmembrane region" description="Helical" evidence="6">
    <location>
        <begin position="304"/>
        <end position="324"/>
    </location>
</feature>
<dbReference type="GO" id="GO:0005886">
    <property type="term" value="C:plasma membrane"/>
    <property type="evidence" value="ECO:0007669"/>
    <property type="project" value="UniProtKB-SubCell"/>
</dbReference>
<feature type="transmembrane region" description="Helical" evidence="6">
    <location>
        <begin position="137"/>
        <end position="165"/>
    </location>
</feature>
<keyword evidence="2" id="KW-1003">Cell membrane</keyword>
<dbReference type="PROSITE" id="PS50850">
    <property type="entry name" value="MFS"/>
    <property type="match status" value="1"/>
</dbReference>
<feature type="transmembrane region" description="Helical" evidence="6">
    <location>
        <begin position="79"/>
        <end position="102"/>
    </location>
</feature>
<feature type="transmembrane region" description="Helical" evidence="6">
    <location>
        <begin position="108"/>
        <end position="125"/>
    </location>
</feature>
<feature type="transmembrane region" description="Helical" evidence="6">
    <location>
        <begin position="250"/>
        <end position="270"/>
    </location>
</feature>
<dbReference type="InterPro" id="IPR050189">
    <property type="entry name" value="MFS_Efflux_Transporters"/>
</dbReference>
<dbReference type="InterPro" id="IPR020846">
    <property type="entry name" value="MFS_dom"/>
</dbReference>
<accession>A0A222P2S3</accession>
<keyword evidence="3 6" id="KW-0812">Transmembrane</keyword>
<feature type="transmembrane region" description="Helical" evidence="6">
    <location>
        <begin position="47"/>
        <end position="67"/>
    </location>
</feature>
<dbReference type="SUPFAM" id="SSF103473">
    <property type="entry name" value="MFS general substrate transporter"/>
    <property type="match status" value="1"/>
</dbReference>
<evidence type="ECO:0000259" key="7">
    <source>
        <dbReference type="PROSITE" id="PS50850"/>
    </source>
</evidence>
<evidence type="ECO:0000256" key="1">
    <source>
        <dbReference type="ARBA" id="ARBA00004651"/>
    </source>
</evidence>
<feature type="transmembrane region" description="Helical" evidence="6">
    <location>
        <begin position="171"/>
        <end position="191"/>
    </location>
</feature>
<gene>
    <name evidence="8" type="ORF">clem_07990</name>
</gene>
<keyword evidence="5 6" id="KW-0472">Membrane</keyword>
<keyword evidence="9" id="KW-1185">Reference proteome</keyword>
<dbReference type="Proteomes" id="UP000201728">
    <property type="component" value="Chromosome"/>
</dbReference>
<dbReference type="InterPro" id="IPR011701">
    <property type="entry name" value="MFS"/>
</dbReference>
<evidence type="ECO:0000256" key="3">
    <source>
        <dbReference type="ARBA" id="ARBA00022692"/>
    </source>
</evidence>
<evidence type="ECO:0000313" key="8">
    <source>
        <dbReference type="EMBL" id="ASQ46150.1"/>
    </source>
</evidence>
<dbReference type="RefSeq" id="WP_232505433.1">
    <property type="nucleotide sequence ID" value="NZ_CP016397.1"/>
</dbReference>
<protein>
    <submittedName>
        <fullName evidence="8">Major Facilitator Superfamily protein</fullName>
    </submittedName>
</protein>
<reference evidence="9" key="1">
    <citation type="submission" date="2016-07" db="EMBL/GenBank/DDBJ databases">
        <authorList>
            <person name="Florea S."/>
            <person name="Webb J.S."/>
            <person name="Jaromczyk J."/>
            <person name="Schardl C.L."/>
        </authorList>
    </citation>
    <scope>NUCLEOTIDE SEQUENCE [LARGE SCALE GENOMIC DNA]</scope>
    <source>
        <strain evidence="9">CDC-D5610</strain>
    </source>
</reference>
<dbReference type="EMBL" id="CP016397">
    <property type="protein sequence ID" value="ASQ46150.1"/>
    <property type="molecule type" value="Genomic_DNA"/>
</dbReference>
<feature type="transmembrane region" description="Helical" evidence="6">
    <location>
        <begin position="7"/>
        <end position="27"/>
    </location>
</feature>
<keyword evidence="4 6" id="KW-1133">Transmembrane helix</keyword>
<dbReference type="Gene3D" id="1.20.1250.20">
    <property type="entry name" value="MFS general substrate transporter like domains"/>
    <property type="match status" value="2"/>
</dbReference>
<dbReference type="KEGG" id="lcd:clem_07990"/>
<dbReference type="InterPro" id="IPR036259">
    <property type="entry name" value="MFS_trans_sf"/>
</dbReference>
<dbReference type="PANTHER" id="PTHR43124:SF3">
    <property type="entry name" value="CHLORAMPHENICOL EFFLUX PUMP RV0191"/>
    <property type="match status" value="1"/>
</dbReference>
<evidence type="ECO:0000256" key="5">
    <source>
        <dbReference type="ARBA" id="ARBA00023136"/>
    </source>
</evidence>
<dbReference type="PANTHER" id="PTHR43124">
    <property type="entry name" value="PURINE EFFLUX PUMP PBUE"/>
    <property type="match status" value="1"/>
</dbReference>
<dbReference type="AlphaFoldDB" id="A0A222P2S3"/>
<feature type="domain" description="Major facilitator superfamily (MFS) profile" evidence="7">
    <location>
        <begin position="1"/>
        <end position="402"/>
    </location>
</feature>
<feature type="transmembrane region" description="Helical" evidence="6">
    <location>
        <begin position="277"/>
        <end position="298"/>
    </location>
</feature>
<feature type="transmembrane region" description="Helical" evidence="6">
    <location>
        <begin position="373"/>
        <end position="396"/>
    </location>
</feature>
<proteinExistence type="predicted"/>
<evidence type="ECO:0000313" key="9">
    <source>
        <dbReference type="Proteomes" id="UP000201728"/>
    </source>
</evidence>
<evidence type="ECO:0000256" key="6">
    <source>
        <dbReference type="SAM" id="Phobius"/>
    </source>
</evidence>
<dbReference type="GO" id="GO:0022857">
    <property type="term" value="F:transmembrane transporter activity"/>
    <property type="evidence" value="ECO:0007669"/>
    <property type="project" value="InterPro"/>
</dbReference>
<evidence type="ECO:0000256" key="2">
    <source>
        <dbReference type="ARBA" id="ARBA00022475"/>
    </source>
</evidence>